<accession>A0AAV3S4N6</accession>
<organism evidence="1 2">
    <name type="scientific">Halarchaeum salinum</name>
    <dbReference type="NCBI Taxonomy" id="489912"/>
    <lineage>
        <taxon>Archaea</taxon>
        <taxon>Methanobacteriati</taxon>
        <taxon>Methanobacteriota</taxon>
        <taxon>Stenosarchaea group</taxon>
        <taxon>Halobacteria</taxon>
        <taxon>Halobacteriales</taxon>
        <taxon>Halobacteriaceae</taxon>
    </lineage>
</organism>
<reference evidence="1 2" key="1">
    <citation type="journal article" date="2019" name="Int. J. Syst. Evol. Microbiol.">
        <title>The Global Catalogue of Microorganisms (GCM) 10K type strain sequencing project: providing services to taxonomists for standard genome sequencing and annotation.</title>
        <authorList>
            <consortium name="The Broad Institute Genomics Platform"/>
            <consortium name="The Broad Institute Genome Sequencing Center for Infectious Disease"/>
            <person name="Wu L."/>
            <person name="Ma J."/>
        </authorList>
    </citation>
    <scope>NUCLEOTIDE SEQUENCE [LARGE SCALE GENOMIC DNA]</scope>
    <source>
        <strain evidence="1 2">JCM 16330</strain>
    </source>
</reference>
<keyword evidence="2" id="KW-1185">Reference proteome</keyword>
<name>A0AAV3S4N6_9EURY</name>
<dbReference type="AlphaFoldDB" id="A0AAV3S4N6"/>
<evidence type="ECO:0000313" key="1">
    <source>
        <dbReference type="EMBL" id="GAA0290482.1"/>
    </source>
</evidence>
<dbReference type="RefSeq" id="WP_211313405.1">
    <property type="nucleotide sequence ID" value="NZ_BAAABL010000008.1"/>
</dbReference>
<dbReference type="EMBL" id="BAAABL010000008">
    <property type="protein sequence ID" value="GAA0290482.1"/>
    <property type="molecule type" value="Genomic_DNA"/>
</dbReference>
<dbReference type="Proteomes" id="UP001500837">
    <property type="component" value="Unassembled WGS sequence"/>
</dbReference>
<evidence type="ECO:0008006" key="3">
    <source>
        <dbReference type="Google" id="ProtNLM"/>
    </source>
</evidence>
<sequence length="269" mass="30140">MEPFRAADRTYDRSIAIDASTIGDITVTVAVATDREEEFEVLDTIYRAAEGYDFFPFRDKAHDLEYAESRGFFEAVIQEHTDKLVATTHLGRDNSGTERVEAVQSAVLTRELPVKESLIILDGAEDKAERFGRAFSGIALSPPSVATCIQSEYYYPAALLADMCASHLAHQINHPRHCSEVTPKSPVTKQAYSDQWGAAYNALVNRSTNVMIAPVKQRRADTVSSRVHCWFRGWMGGGEPDEFNRSVRPVVEYARRQGYDELAERLAEI</sequence>
<gene>
    <name evidence="1" type="ORF">GCM10009066_01260</name>
</gene>
<comment type="caution">
    <text evidence="1">The sequence shown here is derived from an EMBL/GenBank/DDBJ whole genome shotgun (WGS) entry which is preliminary data.</text>
</comment>
<evidence type="ECO:0000313" key="2">
    <source>
        <dbReference type="Proteomes" id="UP001500837"/>
    </source>
</evidence>
<protein>
    <recommendedName>
        <fullName evidence="3">DUF3800 domain-containing protein</fullName>
    </recommendedName>
</protein>
<proteinExistence type="predicted"/>